<protein>
    <submittedName>
        <fullName evidence="2">Uncharacterized protein</fullName>
    </submittedName>
</protein>
<feature type="region of interest" description="Disordered" evidence="1">
    <location>
        <begin position="1"/>
        <end position="65"/>
    </location>
</feature>
<name>A0A8H5FDD2_9AGAR</name>
<feature type="compositionally biased region" description="Basic and acidic residues" evidence="1">
    <location>
        <begin position="18"/>
        <end position="42"/>
    </location>
</feature>
<feature type="region of interest" description="Disordered" evidence="1">
    <location>
        <begin position="251"/>
        <end position="276"/>
    </location>
</feature>
<gene>
    <name evidence="2" type="ORF">D9758_015125</name>
</gene>
<evidence type="ECO:0000256" key="1">
    <source>
        <dbReference type="SAM" id="MobiDB-lite"/>
    </source>
</evidence>
<comment type="caution">
    <text evidence="2">The sequence shown here is derived from an EMBL/GenBank/DDBJ whole genome shotgun (WGS) entry which is preliminary data.</text>
</comment>
<feature type="compositionally biased region" description="Low complexity" evidence="1">
    <location>
        <begin position="262"/>
        <end position="276"/>
    </location>
</feature>
<keyword evidence="3" id="KW-1185">Reference proteome</keyword>
<dbReference type="EMBL" id="JAACJM010000303">
    <property type="protein sequence ID" value="KAF5332412.1"/>
    <property type="molecule type" value="Genomic_DNA"/>
</dbReference>
<evidence type="ECO:0000313" key="2">
    <source>
        <dbReference type="EMBL" id="KAF5332412.1"/>
    </source>
</evidence>
<proteinExistence type="predicted"/>
<dbReference type="OrthoDB" id="2901006at2759"/>
<evidence type="ECO:0000313" key="3">
    <source>
        <dbReference type="Proteomes" id="UP000559256"/>
    </source>
</evidence>
<accession>A0A8H5FDD2</accession>
<dbReference type="AlphaFoldDB" id="A0A8H5FDD2"/>
<dbReference type="Proteomes" id="UP000559256">
    <property type="component" value="Unassembled WGS sequence"/>
</dbReference>
<feature type="compositionally biased region" description="Polar residues" evidence="1">
    <location>
        <begin position="43"/>
        <end position="55"/>
    </location>
</feature>
<sequence>MSFSPQHDAMHHRLPVAGRKDVAASRVHDRVVKTRSGDRRLQSFDSRNGNGNLTRDSSDSSDTGSAYAIELDSDLLTPQPLPPSGLATYISPLLLADSVDHNLIYVSGNTDTILRGKNTVVDDMDVYSNDPSGTGNGGTGGLGHVLQYKGNWGVLSPETNVDLLVSHNPSSSSTASSTSSINDGNITLSYTLDSNSPINLTLPLRSNSDTPIPLSKFLELEFNPLYSEQKVNGAIHTLEVMIAEIRYIGDDTSEGASGSGSGVDSASGSSSTPTGS</sequence>
<reference evidence="2 3" key="1">
    <citation type="journal article" date="2020" name="ISME J.">
        <title>Uncovering the hidden diversity of litter-decomposition mechanisms in mushroom-forming fungi.</title>
        <authorList>
            <person name="Floudas D."/>
            <person name="Bentzer J."/>
            <person name="Ahren D."/>
            <person name="Johansson T."/>
            <person name="Persson P."/>
            <person name="Tunlid A."/>
        </authorList>
    </citation>
    <scope>NUCLEOTIDE SEQUENCE [LARGE SCALE GENOMIC DNA]</scope>
    <source>
        <strain evidence="2 3">CBS 291.85</strain>
    </source>
</reference>
<organism evidence="2 3">
    <name type="scientific">Tetrapyrgos nigripes</name>
    <dbReference type="NCBI Taxonomy" id="182062"/>
    <lineage>
        <taxon>Eukaryota</taxon>
        <taxon>Fungi</taxon>
        <taxon>Dikarya</taxon>
        <taxon>Basidiomycota</taxon>
        <taxon>Agaricomycotina</taxon>
        <taxon>Agaricomycetes</taxon>
        <taxon>Agaricomycetidae</taxon>
        <taxon>Agaricales</taxon>
        <taxon>Marasmiineae</taxon>
        <taxon>Marasmiaceae</taxon>
        <taxon>Tetrapyrgos</taxon>
    </lineage>
</organism>